<dbReference type="EMBL" id="FNXF01000008">
    <property type="protein sequence ID" value="SEH94677.1"/>
    <property type="molecule type" value="Genomic_DNA"/>
</dbReference>
<keyword evidence="3" id="KW-1185">Reference proteome</keyword>
<dbReference type="InterPro" id="IPR021241">
    <property type="entry name" value="CsiV"/>
</dbReference>
<evidence type="ECO:0000313" key="2">
    <source>
        <dbReference type="EMBL" id="SEH94677.1"/>
    </source>
</evidence>
<evidence type="ECO:0000313" key="3">
    <source>
        <dbReference type="Proteomes" id="UP000199371"/>
    </source>
</evidence>
<feature type="signal peptide" evidence="1">
    <location>
        <begin position="1"/>
        <end position="21"/>
    </location>
</feature>
<feature type="chain" id="PRO_5011754387" evidence="1">
    <location>
        <begin position="22"/>
        <end position="349"/>
    </location>
</feature>
<reference evidence="3" key="1">
    <citation type="submission" date="2016-10" db="EMBL/GenBank/DDBJ databases">
        <authorList>
            <person name="Varghese N."/>
            <person name="Submissions S."/>
        </authorList>
    </citation>
    <scope>NUCLEOTIDE SEQUENCE [LARGE SCALE GENOMIC DNA]</scope>
    <source>
        <strain evidence="3">DSM 17616</strain>
    </source>
</reference>
<dbReference type="Proteomes" id="UP000199371">
    <property type="component" value="Unassembled WGS sequence"/>
</dbReference>
<sequence>MIKALKYCLLSSVLLTSPLSAQQQRWFEVEMLVFSQTPGAAIQETFGDSIKAIKPGRAYDLLTPRYQPDIANLLSELPLCSQDTGFASEFKLMPLRSHTMCIFEPQVKPWQQHNLFQPRNTINRVAYPLQLPTVITGRGEHQNTPYLADDSALQLRDIAQRINRQAGMSLLLHTSWRQAPVTERRAIASRWFAGKNFSQQFDYWSQPRNLLVATADTTLTSNTPTYTMTDTGSDTQLLSQIDSLLQQLSANSQLPPPPGEELAAIAPEQQNLSSLPDQVWQLDGLFKLHLDHYLFVNTEFNLRIPSADKLNTVYVRQSRRVISGEIHYLDHPHLGIILQIRRFDPPAAE</sequence>
<dbReference type="Pfam" id="PF10972">
    <property type="entry name" value="CsiV"/>
    <property type="match status" value="1"/>
</dbReference>
<name>A0A1H6M0K1_9GAMM</name>
<organism evidence="2 3">
    <name type="scientific">Rheinheimera pacifica</name>
    <dbReference type="NCBI Taxonomy" id="173990"/>
    <lineage>
        <taxon>Bacteria</taxon>
        <taxon>Pseudomonadati</taxon>
        <taxon>Pseudomonadota</taxon>
        <taxon>Gammaproteobacteria</taxon>
        <taxon>Chromatiales</taxon>
        <taxon>Chromatiaceae</taxon>
        <taxon>Rheinheimera</taxon>
    </lineage>
</organism>
<dbReference type="STRING" id="173990.SAMN05660691_02338"/>
<protein>
    <submittedName>
        <fullName evidence="2">Peptidoglycan-binding protein, CsiV</fullName>
    </submittedName>
</protein>
<dbReference type="RefSeq" id="WP_218141358.1">
    <property type="nucleotide sequence ID" value="NZ_DASWWU010000011.1"/>
</dbReference>
<keyword evidence="1" id="KW-0732">Signal</keyword>
<dbReference type="AlphaFoldDB" id="A0A1H6M0K1"/>
<proteinExistence type="predicted"/>
<evidence type="ECO:0000256" key="1">
    <source>
        <dbReference type="SAM" id="SignalP"/>
    </source>
</evidence>
<accession>A0A1H6M0K1</accession>
<gene>
    <name evidence="2" type="ORF">SAMN05660691_02338</name>
</gene>